<dbReference type="GO" id="GO:0000160">
    <property type="term" value="P:phosphorelay signal transduction system"/>
    <property type="evidence" value="ECO:0007669"/>
    <property type="project" value="InterPro"/>
</dbReference>
<dbReference type="OrthoDB" id="9790669at2"/>
<dbReference type="PANTHER" id="PTHR43228:SF1">
    <property type="entry name" value="TWO-COMPONENT RESPONSE REGULATOR ARR22"/>
    <property type="match status" value="1"/>
</dbReference>
<dbReference type="AlphaFoldDB" id="A0A4Y8M0V7"/>
<accession>A0A4Y8M0V7</accession>
<dbReference type="PANTHER" id="PTHR43228">
    <property type="entry name" value="TWO-COMPONENT RESPONSE REGULATOR"/>
    <property type="match status" value="1"/>
</dbReference>
<comment type="caution">
    <text evidence="3">The sequence shown here is derived from an EMBL/GenBank/DDBJ whole genome shotgun (WGS) entry which is preliminary data.</text>
</comment>
<dbReference type="Proteomes" id="UP000297900">
    <property type="component" value="Unassembled WGS sequence"/>
</dbReference>
<dbReference type="Gene3D" id="3.40.50.2300">
    <property type="match status" value="1"/>
</dbReference>
<dbReference type="InterPro" id="IPR001789">
    <property type="entry name" value="Sig_transdc_resp-reg_receiver"/>
</dbReference>
<organism evidence="3 4">
    <name type="scientific">Cohnella luojiensis</name>
    <dbReference type="NCBI Taxonomy" id="652876"/>
    <lineage>
        <taxon>Bacteria</taxon>
        <taxon>Bacillati</taxon>
        <taxon>Bacillota</taxon>
        <taxon>Bacilli</taxon>
        <taxon>Bacillales</taxon>
        <taxon>Paenibacillaceae</taxon>
        <taxon>Cohnella</taxon>
    </lineage>
</organism>
<keyword evidence="4" id="KW-1185">Reference proteome</keyword>
<sequence>MAHRFLVVDDTNFMRKMATDCLSEFGYEVAGEATNGKEAIRLYEELRPDVVMMDLTMPEMNGTEATKAILGINPEAVILICTASNEKELILEAMDAGAKGYIMKPFNQNRLQEVIRKYAEPYLTMQLDAEETEPESEMTEPESEMTGIMQENLLGSPVEEPTSYTGTQIALDIDRGNGRVKSFVSSFMCQWQEDRNGGIVEYSVVCTESENKLVIETDNKAEKQVITFTLQGFRELADWLDNHLGARQGTM</sequence>
<feature type="domain" description="Response regulatory" evidence="2">
    <location>
        <begin position="4"/>
        <end position="119"/>
    </location>
</feature>
<name>A0A4Y8M0V7_9BACL</name>
<evidence type="ECO:0000259" key="2">
    <source>
        <dbReference type="PROSITE" id="PS50110"/>
    </source>
</evidence>
<dbReference type="PROSITE" id="PS50110">
    <property type="entry name" value="RESPONSE_REGULATORY"/>
    <property type="match status" value="1"/>
</dbReference>
<keyword evidence="1" id="KW-0597">Phosphoprotein</keyword>
<dbReference type="Pfam" id="PF00072">
    <property type="entry name" value="Response_reg"/>
    <property type="match status" value="1"/>
</dbReference>
<evidence type="ECO:0000313" key="4">
    <source>
        <dbReference type="Proteomes" id="UP000297900"/>
    </source>
</evidence>
<gene>
    <name evidence="3" type="ORF">E2980_07310</name>
</gene>
<dbReference type="SUPFAM" id="SSF52172">
    <property type="entry name" value="CheY-like"/>
    <property type="match status" value="1"/>
</dbReference>
<evidence type="ECO:0000313" key="3">
    <source>
        <dbReference type="EMBL" id="TFE28627.1"/>
    </source>
</evidence>
<protein>
    <submittedName>
        <fullName evidence="3">Response regulator</fullName>
    </submittedName>
</protein>
<proteinExistence type="predicted"/>
<reference evidence="3 4" key="1">
    <citation type="submission" date="2019-03" db="EMBL/GenBank/DDBJ databases">
        <title>Cohnella endophytica sp. nov., a novel endophytic bacterium isolated from bark of Sonneratia apetala.</title>
        <authorList>
            <person name="Tuo L."/>
        </authorList>
    </citation>
    <scope>NUCLEOTIDE SEQUENCE [LARGE SCALE GENOMIC DNA]</scope>
    <source>
        <strain evidence="3 4">CCTCC AB 208254</strain>
    </source>
</reference>
<dbReference type="EMBL" id="SOMN01000006">
    <property type="protein sequence ID" value="TFE28627.1"/>
    <property type="molecule type" value="Genomic_DNA"/>
</dbReference>
<dbReference type="SMART" id="SM00448">
    <property type="entry name" value="REC"/>
    <property type="match status" value="1"/>
</dbReference>
<dbReference type="InterPro" id="IPR052048">
    <property type="entry name" value="ST_Response_Regulator"/>
</dbReference>
<dbReference type="InterPro" id="IPR011006">
    <property type="entry name" value="CheY-like_superfamily"/>
</dbReference>
<feature type="modified residue" description="4-aspartylphosphate" evidence="1">
    <location>
        <position position="54"/>
    </location>
</feature>
<evidence type="ECO:0000256" key="1">
    <source>
        <dbReference type="PROSITE-ProRule" id="PRU00169"/>
    </source>
</evidence>
<dbReference type="RefSeq" id="WP_135151502.1">
    <property type="nucleotide sequence ID" value="NZ_SOMN01000006.1"/>
</dbReference>